<dbReference type="InterPro" id="IPR036259">
    <property type="entry name" value="MFS_trans_sf"/>
</dbReference>
<dbReference type="GO" id="GO:0022857">
    <property type="term" value="F:transmembrane transporter activity"/>
    <property type="evidence" value="ECO:0007669"/>
    <property type="project" value="InterPro"/>
</dbReference>
<gene>
    <name evidence="9" type="ORF">H8E29_11345</name>
</gene>
<dbReference type="SUPFAM" id="SSF103473">
    <property type="entry name" value="MFS general substrate transporter"/>
    <property type="match status" value="1"/>
</dbReference>
<comment type="caution">
    <text evidence="9">The sequence shown here is derived from an EMBL/GenBank/DDBJ whole genome shotgun (WGS) entry which is preliminary data.</text>
</comment>
<protein>
    <submittedName>
        <fullName evidence="9">MFS transporter</fullName>
    </submittedName>
</protein>
<feature type="transmembrane region" description="Helical" evidence="7">
    <location>
        <begin position="86"/>
        <end position="103"/>
    </location>
</feature>
<feature type="transmembrane region" description="Helical" evidence="7">
    <location>
        <begin position="380"/>
        <end position="400"/>
    </location>
</feature>
<feature type="domain" description="Major facilitator superfamily (MFS) profile" evidence="8">
    <location>
        <begin position="19"/>
        <end position="405"/>
    </location>
</feature>
<proteinExistence type="predicted"/>
<dbReference type="InterPro" id="IPR050171">
    <property type="entry name" value="MFS_Transporters"/>
</dbReference>
<evidence type="ECO:0000256" key="2">
    <source>
        <dbReference type="ARBA" id="ARBA00022448"/>
    </source>
</evidence>
<evidence type="ECO:0000259" key="8">
    <source>
        <dbReference type="PROSITE" id="PS50850"/>
    </source>
</evidence>
<dbReference type="Pfam" id="PF07690">
    <property type="entry name" value="MFS_1"/>
    <property type="match status" value="1"/>
</dbReference>
<evidence type="ECO:0000256" key="1">
    <source>
        <dbReference type="ARBA" id="ARBA00004651"/>
    </source>
</evidence>
<dbReference type="CDD" id="cd17329">
    <property type="entry name" value="MFS_MdtH_MDR_like"/>
    <property type="match status" value="1"/>
</dbReference>
<feature type="transmembrane region" description="Helical" evidence="7">
    <location>
        <begin position="56"/>
        <end position="74"/>
    </location>
</feature>
<dbReference type="InterPro" id="IPR011701">
    <property type="entry name" value="MFS"/>
</dbReference>
<feature type="transmembrane region" description="Helical" evidence="7">
    <location>
        <begin position="146"/>
        <end position="167"/>
    </location>
</feature>
<dbReference type="AlphaFoldDB" id="A0A8J6NJN0"/>
<feature type="transmembrane region" description="Helical" evidence="7">
    <location>
        <begin position="173"/>
        <end position="193"/>
    </location>
</feature>
<feature type="transmembrane region" description="Helical" evidence="7">
    <location>
        <begin position="351"/>
        <end position="374"/>
    </location>
</feature>
<evidence type="ECO:0000313" key="10">
    <source>
        <dbReference type="Proteomes" id="UP000614469"/>
    </source>
</evidence>
<feature type="transmembrane region" description="Helical" evidence="7">
    <location>
        <begin position="109"/>
        <end position="125"/>
    </location>
</feature>
<dbReference type="PROSITE" id="PS50850">
    <property type="entry name" value="MFS"/>
    <property type="match status" value="1"/>
</dbReference>
<dbReference type="GO" id="GO:0005886">
    <property type="term" value="C:plasma membrane"/>
    <property type="evidence" value="ECO:0007669"/>
    <property type="project" value="UniProtKB-SubCell"/>
</dbReference>
<keyword evidence="6 7" id="KW-0472">Membrane</keyword>
<name>A0A8J6NJN0_9CHLR</name>
<keyword evidence="3" id="KW-1003">Cell membrane</keyword>
<organism evidence="9 10">
    <name type="scientific">Candidatus Desulfolinea nitratireducens</name>
    <dbReference type="NCBI Taxonomy" id="2841698"/>
    <lineage>
        <taxon>Bacteria</taxon>
        <taxon>Bacillati</taxon>
        <taxon>Chloroflexota</taxon>
        <taxon>Anaerolineae</taxon>
        <taxon>Anaerolineales</taxon>
        <taxon>Anaerolineales incertae sedis</taxon>
        <taxon>Candidatus Desulfolinea</taxon>
    </lineage>
</organism>
<feature type="transmembrane region" description="Helical" evidence="7">
    <location>
        <begin position="20"/>
        <end position="44"/>
    </location>
</feature>
<evidence type="ECO:0000256" key="7">
    <source>
        <dbReference type="SAM" id="Phobius"/>
    </source>
</evidence>
<feature type="transmembrane region" description="Helical" evidence="7">
    <location>
        <begin position="316"/>
        <end position="339"/>
    </location>
</feature>
<dbReference type="PRINTS" id="PR01036">
    <property type="entry name" value="TCRTETB"/>
</dbReference>
<feature type="transmembrane region" description="Helical" evidence="7">
    <location>
        <begin position="262"/>
        <end position="280"/>
    </location>
</feature>
<keyword evidence="5 7" id="KW-1133">Transmembrane helix</keyword>
<evidence type="ECO:0000256" key="5">
    <source>
        <dbReference type="ARBA" id="ARBA00022989"/>
    </source>
</evidence>
<evidence type="ECO:0000256" key="6">
    <source>
        <dbReference type="ARBA" id="ARBA00023136"/>
    </source>
</evidence>
<evidence type="ECO:0000256" key="4">
    <source>
        <dbReference type="ARBA" id="ARBA00022692"/>
    </source>
</evidence>
<keyword evidence="2" id="KW-0813">Transport</keyword>
<feature type="transmembrane region" description="Helical" evidence="7">
    <location>
        <begin position="292"/>
        <end position="310"/>
    </location>
</feature>
<dbReference type="InterPro" id="IPR020846">
    <property type="entry name" value="MFS_dom"/>
</dbReference>
<keyword evidence="4 7" id="KW-0812">Transmembrane</keyword>
<sequence>MFQNQITRAKKIYAEYPPQFWVVVGASFVDHLGGALLYPFFALYVTKHFDVGMTEVGILFAIFSVSEFFGSIFGGALTDLIGRKKVIIIGLIVSAFTSVGMGLVNRLELFYLMAVITGLFADMAGPARQAMITDLLPEEKRADGFGIMRVAMNLTVAIGPAIGGFIAARSYMMLFAADAISSTITAFFFYKLVAETLPKAAKEEKEARPSFADSFRGYAKVFKDNAFIIYMLLSMVVTIVYMQMYGALPVFLRDIHQIPESGFGMLMSLNATMVVLFQFVITRKIGDRPPMLMLALGALIYAVGFVMYGFTGQYAIFMVAMAIITIGEMVVTPVAQALVAKFSPEEMRGRYMAVFGISWLIPGAIGPLLAGLVMDAGKPLWVWYASGILAAAASLGFVIFHQYFKQDESPAPRADLQLATAKKELS</sequence>
<dbReference type="Proteomes" id="UP000614469">
    <property type="component" value="Unassembled WGS sequence"/>
</dbReference>
<dbReference type="PANTHER" id="PTHR23517:SF2">
    <property type="entry name" value="MULTIDRUG RESISTANCE PROTEIN MDTH"/>
    <property type="match status" value="1"/>
</dbReference>
<dbReference type="PANTHER" id="PTHR23517">
    <property type="entry name" value="RESISTANCE PROTEIN MDTM, PUTATIVE-RELATED-RELATED"/>
    <property type="match status" value="1"/>
</dbReference>
<dbReference type="Gene3D" id="1.20.1250.20">
    <property type="entry name" value="MFS general substrate transporter like domains"/>
    <property type="match status" value="1"/>
</dbReference>
<feature type="transmembrane region" description="Helical" evidence="7">
    <location>
        <begin position="225"/>
        <end position="242"/>
    </location>
</feature>
<comment type="subcellular location">
    <subcellularLocation>
        <location evidence="1">Cell membrane</location>
        <topology evidence="1">Multi-pass membrane protein</topology>
    </subcellularLocation>
</comment>
<evidence type="ECO:0000313" key="9">
    <source>
        <dbReference type="EMBL" id="MBC8335855.1"/>
    </source>
</evidence>
<dbReference type="EMBL" id="JACNJN010000125">
    <property type="protein sequence ID" value="MBC8335855.1"/>
    <property type="molecule type" value="Genomic_DNA"/>
</dbReference>
<evidence type="ECO:0000256" key="3">
    <source>
        <dbReference type="ARBA" id="ARBA00022475"/>
    </source>
</evidence>
<accession>A0A8J6NJN0</accession>
<reference evidence="9 10" key="1">
    <citation type="submission" date="2020-08" db="EMBL/GenBank/DDBJ databases">
        <title>Bridging the membrane lipid divide: bacteria of the FCB group superphylum have the potential to synthesize archaeal ether lipids.</title>
        <authorList>
            <person name="Villanueva L."/>
            <person name="Von Meijenfeldt F.A.B."/>
            <person name="Westbye A.B."/>
            <person name="Yadav S."/>
            <person name="Hopmans E.C."/>
            <person name="Dutilh B.E."/>
            <person name="Sinninghe Damste J.S."/>
        </authorList>
    </citation>
    <scope>NUCLEOTIDE SEQUENCE [LARGE SCALE GENOMIC DNA]</scope>
    <source>
        <strain evidence="9">NIOZ-UU36</strain>
    </source>
</reference>